<dbReference type="AlphaFoldDB" id="A0A318ELG1"/>
<organism evidence="1 2">
    <name type="scientific">Lachnotalea glycerini</name>
    <dbReference type="NCBI Taxonomy" id="1763509"/>
    <lineage>
        <taxon>Bacteria</taxon>
        <taxon>Bacillati</taxon>
        <taxon>Bacillota</taxon>
        <taxon>Clostridia</taxon>
        <taxon>Lachnospirales</taxon>
        <taxon>Lachnospiraceae</taxon>
        <taxon>Lachnotalea</taxon>
    </lineage>
</organism>
<proteinExistence type="predicted"/>
<accession>A0A318ELG1</accession>
<name>A0A318ELG1_9FIRM</name>
<comment type="caution">
    <text evidence="1">The sequence shown here is derived from an EMBL/GenBank/DDBJ whole genome shotgun (WGS) entry which is preliminary data.</text>
</comment>
<evidence type="ECO:0000313" key="2">
    <source>
        <dbReference type="Proteomes" id="UP000247523"/>
    </source>
</evidence>
<sequence length="157" mass="18274">MINMTPLELRHDLASELETILNHMNFKNQEGNDCKLNIMEQNLPVQMDDDDTDPYPYLLVRLMDGEMSEEEITQSVSINLIIGIYSDDTNAQGADFVLNVIQDIICRFRKCPILNKKYVLNQKLKWALQTDDTYPYYFGGMELNWQAPNIQREGIYS</sequence>
<protein>
    <submittedName>
        <fullName evidence="1">Uncharacterized protein</fullName>
    </submittedName>
</protein>
<dbReference type="Proteomes" id="UP000247523">
    <property type="component" value="Unassembled WGS sequence"/>
</dbReference>
<evidence type="ECO:0000313" key="1">
    <source>
        <dbReference type="EMBL" id="PXV87358.1"/>
    </source>
</evidence>
<gene>
    <name evidence="1" type="ORF">C8E03_110119</name>
</gene>
<dbReference type="EMBL" id="QICS01000010">
    <property type="protein sequence ID" value="PXV87358.1"/>
    <property type="molecule type" value="Genomic_DNA"/>
</dbReference>
<reference evidence="1 2" key="1">
    <citation type="submission" date="2018-05" db="EMBL/GenBank/DDBJ databases">
        <title>Genomic Encyclopedia of Type Strains, Phase IV (KMG-IV): sequencing the most valuable type-strain genomes for metagenomic binning, comparative biology and taxonomic classification.</title>
        <authorList>
            <person name="Goeker M."/>
        </authorList>
    </citation>
    <scope>NUCLEOTIDE SEQUENCE [LARGE SCALE GENOMIC DNA]</scope>
    <source>
        <strain evidence="1 2">DSM 28816</strain>
    </source>
</reference>